<gene>
    <name evidence="1" type="ORF">GMARGA_LOCUS442</name>
</gene>
<dbReference type="Proteomes" id="UP000789901">
    <property type="component" value="Unassembled WGS sequence"/>
</dbReference>
<name>A0ABM8VWJ4_GIGMA</name>
<comment type="caution">
    <text evidence="1">The sequence shown here is derived from an EMBL/GenBank/DDBJ whole genome shotgun (WGS) entry which is preliminary data.</text>
</comment>
<reference evidence="1 2" key="1">
    <citation type="submission" date="2021-06" db="EMBL/GenBank/DDBJ databases">
        <authorList>
            <person name="Kallberg Y."/>
            <person name="Tangrot J."/>
            <person name="Rosling A."/>
        </authorList>
    </citation>
    <scope>NUCLEOTIDE SEQUENCE [LARGE SCALE GENOMIC DNA]</scope>
    <source>
        <strain evidence="1 2">120-4 pot B 10/14</strain>
    </source>
</reference>
<keyword evidence="2" id="KW-1185">Reference proteome</keyword>
<evidence type="ECO:0000313" key="1">
    <source>
        <dbReference type="EMBL" id="CAG8463910.1"/>
    </source>
</evidence>
<protein>
    <submittedName>
        <fullName evidence="1">9389_t:CDS:1</fullName>
    </submittedName>
</protein>
<proteinExistence type="predicted"/>
<evidence type="ECO:0000313" key="2">
    <source>
        <dbReference type="Proteomes" id="UP000789901"/>
    </source>
</evidence>
<dbReference type="EMBL" id="CAJVQB010000077">
    <property type="protein sequence ID" value="CAG8463910.1"/>
    <property type="molecule type" value="Genomic_DNA"/>
</dbReference>
<sequence length="276" mass="31960">MEIEKTFTEFDDKFTAKVDTSISKFKSIFIAEINKIYTEIDVNNIEEACHNEFSRINVVIKNLQNETNQHYAIVQRSDFDQQSARFLGKDTYCQNTTFEKNLMHPPDDSHQVLMGTFIEKKDGCQVNISMKPGEAAKAISETIDKLFSGKLLEGFKSIITGTVEFFICDTSMGEKHHQDYHLVFENNSLVRIDSMLYKYNFSSNDIVLNVQNVFCYMFYKSVVALEDVKMAILVNLIMRYVKNSIPDETKQDEIILKYINMLKSLYETLDKSKKSI</sequence>
<accession>A0ABM8VWJ4</accession>
<organism evidence="1 2">
    <name type="scientific">Gigaspora margarita</name>
    <dbReference type="NCBI Taxonomy" id="4874"/>
    <lineage>
        <taxon>Eukaryota</taxon>
        <taxon>Fungi</taxon>
        <taxon>Fungi incertae sedis</taxon>
        <taxon>Mucoromycota</taxon>
        <taxon>Glomeromycotina</taxon>
        <taxon>Glomeromycetes</taxon>
        <taxon>Diversisporales</taxon>
        <taxon>Gigasporaceae</taxon>
        <taxon>Gigaspora</taxon>
    </lineage>
</organism>